<evidence type="ECO:0000256" key="6">
    <source>
        <dbReference type="HAMAP-Rule" id="MF_00031"/>
    </source>
</evidence>
<dbReference type="GO" id="GO:0000400">
    <property type="term" value="F:four-way junction DNA binding"/>
    <property type="evidence" value="ECO:0007669"/>
    <property type="project" value="UniProtKB-UniRule"/>
</dbReference>
<dbReference type="EMBL" id="VNHS01000006">
    <property type="protein sequence ID" value="TYP73834.1"/>
    <property type="molecule type" value="Genomic_DNA"/>
</dbReference>
<dbReference type="GO" id="GO:0009379">
    <property type="term" value="C:Holliday junction helicase complex"/>
    <property type="evidence" value="ECO:0007669"/>
    <property type="project" value="InterPro"/>
</dbReference>
<evidence type="ECO:0000313" key="8">
    <source>
        <dbReference type="EMBL" id="TYP73834.1"/>
    </source>
</evidence>
<dbReference type="GO" id="GO:0009378">
    <property type="term" value="F:four-way junction helicase activity"/>
    <property type="evidence" value="ECO:0007669"/>
    <property type="project" value="InterPro"/>
</dbReference>
<evidence type="ECO:0000313" key="9">
    <source>
        <dbReference type="Proteomes" id="UP000323257"/>
    </source>
</evidence>
<comment type="domain">
    <text evidence="6">Has three domains with a flexible linker between the domains II and III and assumes an 'L' shape. Domain III is highly mobile and contacts RuvB.</text>
</comment>
<dbReference type="GO" id="GO:0006310">
    <property type="term" value="P:DNA recombination"/>
    <property type="evidence" value="ECO:0007669"/>
    <property type="project" value="UniProtKB-UniRule"/>
</dbReference>
<evidence type="ECO:0000256" key="3">
    <source>
        <dbReference type="ARBA" id="ARBA00023125"/>
    </source>
</evidence>
<comment type="subunit">
    <text evidence="6">Homotetramer. Forms an RuvA(8)-RuvB(12)-Holliday junction (HJ) complex. HJ DNA is sandwiched between 2 RuvA tetramers; dsDNA enters through RuvA and exits via RuvB. An RuvB hexamer assembles on each DNA strand where it exits the tetramer. Each RuvB hexamer is contacted by two RuvA subunits (via domain III) on 2 adjacent RuvB subunits; this complex drives branch migration. In the full resolvosome a probable DNA-RuvA(4)-RuvB(12)-RuvC(2) complex forms which resolves the HJ.</text>
</comment>
<dbReference type="GO" id="GO:0005737">
    <property type="term" value="C:cytoplasm"/>
    <property type="evidence" value="ECO:0007669"/>
    <property type="project" value="UniProtKB-SubCell"/>
</dbReference>
<dbReference type="SUPFAM" id="SSF46929">
    <property type="entry name" value="DNA helicase RuvA subunit, C-terminal domain"/>
    <property type="match status" value="1"/>
</dbReference>
<gene>
    <name evidence="6" type="primary">ruvA</name>
    <name evidence="8" type="ORF">BCM02_106110</name>
</gene>
<dbReference type="InterPro" id="IPR013849">
    <property type="entry name" value="DNA_helicase_Holl-junc_RuvA_I"/>
</dbReference>
<keyword evidence="3 6" id="KW-0238">DNA-binding</keyword>
<keyword evidence="1 6" id="KW-0963">Cytoplasm</keyword>
<dbReference type="SUPFAM" id="SSF47781">
    <property type="entry name" value="RuvA domain 2-like"/>
    <property type="match status" value="1"/>
</dbReference>
<dbReference type="GO" id="GO:0006281">
    <property type="term" value="P:DNA repair"/>
    <property type="evidence" value="ECO:0007669"/>
    <property type="project" value="UniProtKB-UniRule"/>
</dbReference>
<dbReference type="Gene3D" id="1.10.8.10">
    <property type="entry name" value="DNA helicase RuvA subunit, C-terminal domain"/>
    <property type="match status" value="1"/>
</dbReference>
<feature type="region of interest" description="Domain III" evidence="6">
    <location>
        <begin position="161"/>
        <end position="210"/>
    </location>
</feature>
<dbReference type="InterPro" id="IPR010994">
    <property type="entry name" value="RuvA_2-like"/>
</dbReference>
<keyword evidence="4 6" id="KW-0233">DNA recombination</keyword>
<evidence type="ECO:0000256" key="1">
    <source>
        <dbReference type="ARBA" id="ARBA00022490"/>
    </source>
</evidence>
<dbReference type="GO" id="GO:0005524">
    <property type="term" value="F:ATP binding"/>
    <property type="evidence" value="ECO:0007669"/>
    <property type="project" value="InterPro"/>
</dbReference>
<reference evidence="8 9" key="1">
    <citation type="submission" date="2019-07" db="EMBL/GenBank/DDBJ databases">
        <title>Genomic Encyclopedia of Type Strains, Phase III (KMG-III): the genomes of soil and plant-associated and newly described type strains.</title>
        <authorList>
            <person name="Whitman W."/>
        </authorList>
    </citation>
    <scope>NUCLEOTIDE SEQUENCE [LARGE SCALE GENOMIC DNA]</scope>
    <source>
        <strain evidence="8 9">BL24</strain>
    </source>
</reference>
<keyword evidence="9" id="KW-1185">Reference proteome</keyword>
<dbReference type="InterPro" id="IPR000085">
    <property type="entry name" value="RuvA"/>
</dbReference>
<dbReference type="Gene3D" id="2.40.50.140">
    <property type="entry name" value="Nucleic acid-binding proteins"/>
    <property type="match status" value="1"/>
</dbReference>
<protein>
    <recommendedName>
        <fullName evidence="6">Holliday junction branch migration complex subunit RuvA</fullName>
    </recommendedName>
</protein>
<evidence type="ECO:0000256" key="2">
    <source>
        <dbReference type="ARBA" id="ARBA00022763"/>
    </source>
</evidence>
<dbReference type="Gene3D" id="1.10.150.20">
    <property type="entry name" value="5' to 3' exonuclease, C-terminal subdomain"/>
    <property type="match status" value="1"/>
</dbReference>
<dbReference type="Pfam" id="PF07499">
    <property type="entry name" value="RuvA_C"/>
    <property type="match status" value="1"/>
</dbReference>
<dbReference type="Proteomes" id="UP000323257">
    <property type="component" value="Unassembled WGS sequence"/>
</dbReference>
<dbReference type="GO" id="GO:0048476">
    <property type="term" value="C:Holliday junction resolvase complex"/>
    <property type="evidence" value="ECO:0007669"/>
    <property type="project" value="UniProtKB-UniRule"/>
</dbReference>
<dbReference type="InterPro" id="IPR012340">
    <property type="entry name" value="NA-bd_OB-fold"/>
</dbReference>
<feature type="domain" description="Helix-hairpin-helix DNA-binding motif class 1" evidence="7">
    <location>
        <begin position="71"/>
        <end position="90"/>
    </location>
</feature>
<dbReference type="InterPro" id="IPR011114">
    <property type="entry name" value="RuvA_C"/>
</dbReference>
<dbReference type="Pfam" id="PF14520">
    <property type="entry name" value="HHH_5"/>
    <property type="match status" value="1"/>
</dbReference>
<comment type="subcellular location">
    <subcellularLocation>
        <location evidence="6">Cytoplasm</location>
    </subcellularLocation>
</comment>
<comment type="function">
    <text evidence="6">The RuvA-RuvB-RuvC complex processes Holliday junction (HJ) DNA during genetic recombination and DNA repair, while the RuvA-RuvB complex plays an important role in the rescue of blocked DNA replication forks via replication fork reversal (RFR). RuvA specifically binds to HJ cruciform DNA, conferring on it an open structure. The RuvB hexamer acts as an ATP-dependent pump, pulling dsDNA into and through the RuvAB complex. HJ branch migration allows RuvC to scan DNA until it finds its consensus sequence, where it cleaves and resolves the cruciform DNA.</text>
</comment>
<name>A0A5S5C3C7_9BACL</name>
<accession>A0A5S5C3C7</accession>
<evidence type="ECO:0000259" key="7">
    <source>
        <dbReference type="SMART" id="SM00278"/>
    </source>
</evidence>
<evidence type="ECO:0000256" key="5">
    <source>
        <dbReference type="ARBA" id="ARBA00023204"/>
    </source>
</evidence>
<dbReference type="SMART" id="SM00278">
    <property type="entry name" value="HhH1"/>
    <property type="match status" value="2"/>
</dbReference>
<comment type="caution">
    <text evidence="6">Lacks conserved residue(s) required for the propagation of feature annotation.</text>
</comment>
<keyword evidence="8" id="KW-0547">Nucleotide-binding</keyword>
<keyword evidence="8" id="KW-0347">Helicase</keyword>
<keyword evidence="5 6" id="KW-0234">DNA repair</keyword>
<evidence type="ECO:0000256" key="4">
    <source>
        <dbReference type="ARBA" id="ARBA00023172"/>
    </source>
</evidence>
<dbReference type="AlphaFoldDB" id="A0A5S5C3C7"/>
<dbReference type="InterPro" id="IPR036267">
    <property type="entry name" value="RuvA_C_sf"/>
</dbReference>
<sequence>MIDYVKGRVVHWDVEYIVVDVRDIGYQIYTPNPYAFAKTSEAVTVYTHHHVREDATLLFGFETREEQNMFRKLLEVSGIGPRVALGILAGGKPEAVAAAIRQENIAFLTKLPGIGKKTAQRMILDLKDKLEALTGGFGLTADGLAFDNPSIPPELLEGGVAWREAKEGLAALGYTTAELDRAWHAMKNSVQADESVDALMKRALQQLFKG</sequence>
<comment type="similarity">
    <text evidence="6">Belongs to the RuvA family.</text>
</comment>
<dbReference type="RefSeq" id="WP_148930267.1">
    <property type="nucleotide sequence ID" value="NZ_VNHS01000006.1"/>
</dbReference>
<dbReference type="OrthoDB" id="5293449at2"/>
<feature type="domain" description="Helix-hairpin-helix DNA-binding motif class 1" evidence="7">
    <location>
        <begin position="106"/>
        <end position="125"/>
    </location>
</feature>
<dbReference type="InterPro" id="IPR003583">
    <property type="entry name" value="Hlx-hairpin-Hlx_DNA-bd_motif"/>
</dbReference>
<organism evidence="8 9">
    <name type="scientific">Paenibacillus methanolicus</name>
    <dbReference type="NCBI Taxonomy" id="582686"/>
    <lineage>
        <taxon>Bacteria</taxon>
        <taxon>Bacillati</taxon>
        <taxon>Bacillota</taxon>
        <taxon>Bacilli</taxon>
        <taxon>Bacillales</taxon>
        <taxon>Paenibacillaceae</taxon>
        <taxon>Paenibacillus</taxon>
    </lineage>
</organism>
<keyword evidence="8" id="KW-0067">ATP-binding</keyword>
<dbReference type="HAMAP" id="MF_00031">
    <property type="entry name" value="DNA_HJ_migration_RuvA"/>
    <property type="match status" value="1"/>
</dbReference>
<dbReference type="Pfam" id="PF01330">
    <property type="entry name" value="RuvA_N"/>
    <property type="match status" value="1"/>
</dbReference>
<dbReference type="NCBIfam" id="TIGR00084">
    <property type="entry name" value="ruvA"/>
    <property type="match status" value="1"/>
</dbReference>
<proteinExistence type="inferred from homology"/>
<comment type="caution">
    <text evidence="8">The sequence shown here is derived from an EMBL/GenBank/DDBJ whole genome shotgun (WGS) entry which is preliminary data.</text>
</comment>
<dbReference type="SUPFAM" id="SSF50249">
    <property type="entry name" value="Nucleic acid-binding proteins"/>
    <property type="match status" value="1"/>
</dbReference>
<keyword evidence="2 6" id="KW-0227">DNA damage</keyword>
<keyword evidence="8" id="KW-0378">Hydrolase</keyword>